<feature type="domain" description="Lactate racemase C-terminal" evidence="2">
    <location>
        <begin position="274"/>
        <end position="409"/>
    </location>
</feature>
<dbReference type="InterPro" id="IPR043166">
    <property type="entry name" value="LarA-like_C"/>
</dbReference>
<dbReference type="AlphaFoldDB" id="A0AAT9LF53"/>
<accession>A0AAT9LF53</accession>
<dbReference type="NCBIfam" id="NF033504">
    <property type="entry name" value="Ni_dep_LarA"/>
    <property type="match status" value="1"/>
</dbReference>
<dbReference type="PANTHER" id="PTHR33171:SF17">
    <property type="entry name" value="LARA-LIKE N-TERMINAL DOMAIN-CONTAINING PROTEIN"/>
    <property type="match status" value="1"/>
</dbReference>
<reference evidence="3" key="2">
    <citation type="journal article" date="2023" name="Biology">
        <title>Prokaryotic Life Associated with Coal-Fire Gas Vents Revealed by Metagenomics.</title>
        <authorList>
            <person name="Kadnikov V.V."/>
            <person name="Mardanov A.V."/>
            <person name="Beletsky A.V."/>
            <person name="Karnachuk O.V."/>
            <person name="Ravin N.V."/>
        </authorList>
    </citation>
    <scope>NUCLEOTIDE SEQUENCE</scope>
    <source>
        <strain evidence="3">Bu02</strain>
    </source>
</reference>
<evidence type="ECO:0000313" key="3">
    <source>
        <dbReference type="EMBL" id="QUL99673.1"/>
    </source>
</evidence>
<protein>
    <submittedName>
        <fullName evidence="3">Nickel-dependent lactate racemase</fullName>
    </submittedName>
</protein>
<dbReference type="Pfam" id="PF09861">
    <property type="entry name" value="Lar_N"/>
    <property type="match status" value="1"/>
</dbReference>
<evidence type="ECO:0000259" key="2">
    <source>
        <dbReference type="Pfam" id="PF21113"/>
    </source>
</evidence>
<dbReference type="Gene3D" id="3.40.50.11440">
    <property type="match status" value="1"/>
</dbReference>
<reference evidence="3" key="1">
    <citation type="submission" date="2020-10" db="EMBL/GenBank/DDBJ databases">
        <authorList>
            <person name="Kadnikov V."/>
            <person name="Beletsky A.V."/>
            <person name="Mardanov A.V."/>
            <person name="Karnachuk O.V."/>
            <person name="Ravin N.V."/>
        </authorList>
    </citation>
    <scope>NUCLEOTIDE SEQUENCE</scope>
    <source>
        <strain evidence="3">Bu02</strain>
    </source>
</reference>
<sequence length="417" mass="45659">MPCSDIEMGYGKSKVRLNMPGKNIIGILRPVEPEVPASEEAEIEGALDNPIGSGRLEEIVRPGMKVVIMASDITRPSPTKKLLPPLIRRLERAGVKDEDVTVVFGTGIHRNHTEEEKRLLVGAEMYERFRCVDSTETGDFVFLGETSRGTPVEVCRPVAECDFLIGTGNVEYHYFVGYSGGAKAVLPGACSRRTVEANHSMQLLPGAEIARYDDNPVRQDIEEAGEIIGIDYIINVVLDDKKRIVKAVAGHPRIAHAAARQVVDSIYGVKIPERADIVIASAGGYPKDVNLYQAQKGLDNAGKAVRDGGTIILLGECPEGLGEKTFEKYMTEMDVDDILESIRRKFVLGGHKAAAIARILKRADVFLVSSMDPELVRRCKLRPFRTLEEALEAAFNKHGPDARVLVMPYAGSTVPLI</sequence>
<feature type="domain" description="LarA-like N-terminal" evidence="1">
    <location>
        <begin position="10"/>
        <end position="203"/>
    </location>
</feature>
<dbReference type="InterPro" id="IPR018657">
    <property type="entry name" value="LarA-like_N"/>
</dbReference>
<dbReference type="Gene3D" id="3.90.226.30">
    <property type="match status" value="1"/>
</dbReference>
<dbReference type="KEGG" id="fcz:IMF26_08770"/>
<name>A0AAT9LF53_9FIRM</name>
<evidence type="ECO:0000259" key="1">
    <source>
        <dbReference type="Pfam" id="PF09861"/>
    </source>
</evidence>
<dbReference type="GO" id="GO:0050043">
    <property type="term" value="F:lactate racemase activity"/>
    <property type="evidence" value="ECO:0007669"/>
    <property type="project" value="InterPro"/>
</dbReference>
<dbReference type="InterPro" id="IPR047926">
    <property type="entry name" value="Ni_dep_LarA"/>
</dbReference>
<proteinExistence type="predicted"/>
<organism evidence="3">
    <name type="scientific">Candidatus Fermentithermobacillus carboniphilus</name>
    <dbReference type="NCBI Taxonomy" id="3085328"/>
    <lineage>
        <taxon>Bacteria</taxon>
        <taxon>Bacillati</taxon>
        <taxon>Bacillota</taxon>
        <taxon>Candidatus Fermentithermobacillia</taxon>
        <taxon>Candidatus Fermentithermobacillales</taxon>
        <taxon>Candidatus Fermentithermobacillaceae</taxon>
        <taxon>Candidatus Fermentithermobacillus</taxon>
    </lineage>
</organism>
<dbReference type="InterPro" id="IPR048520">
    <property type="entry name" value="LarA_C"/>
</dbReference>
<dbReference type="EMBL" id="CP062796">
    <property type="protein sequence ID" value="QUL99673.1"/>
    <property type="molecule type" value="Genomic_DNA"/>
</dbReference>
<dbReference type="Pfam" id="PF21113">
    <property type="entry name" value="LarA_C"/>
    <property type="match status" value="1"/>
</dbReference>
<dbReference type="InterPro" id="IPR048068">
    <property type="entry name" value="LarA-like"/>
</dbReference>
<dbReference type="PANTHER" id="PTHR33171">
    <property type="entry name" value="LAR_N DOMAIN-CONTAINING PROTEIN"/>
    <property type="match status" value="1"/>
</dbReference>
<gene>
    <name evidence="3" type="primary">larA</name>
    <name evidence="3" type="ORF">IMF26_08770</name>
</gene>